<proteinExistence type="predicted"/>
<accession>A0A9D3LJA7</accession>
<comment type="caution">
    <text evidence="1">The sequence shown here is derived from an EMBL/GenBank/DDBJ whole genome shotgun (WGS) entry which is preliminary data.</text>
</comment>
<sequence>SRLRGCWSLSHHTLGEIQEYTNLESTPDHSPIYRRTHTLLIHTLIPMGNLASPVSLPACLWTMWEETRVPRGNPCGYGRTCKLYKINIHVTVNVTL</sequence>
<dbReference type="EMBL" id="JAFIRN010000018">
    <property type="protein sequence ID" value="KAG5831214.1"/>
    <property type="molecule type" value="Genomic_DNA"/>
</dbReference>
<keyword evidence="2" id="KW-1185">Reference proteome</keyword>
<feature type="non-terminal residue" evidence="1">
    <location>
        <position position="1"/>
    </location>
</feature>
<name>A0A9D3LJA7_ANGAN</name>
<evidence type="ECO:0000313" key="1">
    <source>
        <dbReference type="EMBL" id="KAG5831214.1"/>
    </source>
</evidence>
<dbReference type="AlphaFoldDB" id="A0A9D3LJA7"/>
<protein>
    <submittedName>
        <fullName evidence="1">Uncharacterized protein</fullName>
    </submittedName>
</protein>
<evidence type="ECO:0000313" key="2">
    <source>
        <dbReference type="Proteomes" id="UP001044222"/>
    </source>
</evidence>
<organism evidence="1 2">
    <name type="scientific">Anguilla anguilla</name>
    <name type="common">European freshwater eel</name>
    <name type="synonym">Muraena anguilla</name>
    <dbReference type="NCBI Taxonomy" id="7936"/>
    <lineage>
        <taxon>Eukaryota</taxon>
        <taxon>Metazoa</taxon>
        <taxon>Chordata</taxon>
        <taxon>Craniata</taxon>
        <taxon>Vertebrata</taxon>
        <taxon>Euteleostomi</taxon>
        <taxon>Actinopterygii</taxon>
        <taxon>Neopterygii</taxon>
        <taxon>Teleostei</taxon>
        <taxon>Anguilliformes</taxon>
        <taxon>Anguillidae</taxon>
        <taxon>Anguilla</taxon>
    </lineage>
</organism>
<reference evidence="1" key="1">
    <citation type="submission" date="2021-01" db="EMBL/GenBank/DDBJ databases">
        <title>A chromosome-scale assembly of European eel, Anguilla anguilla.</title>
        <authorList>
            <person name="Henkel C."/>
            <person name="Jong-Raadsen S.A."/>
            <person name="Dufour S."/>
            <person name="Weltzien F.-A."/>
            <person name="Palstra A.P."/>
            <person name="Pelster B."/>
            <person name="Spaink H.P."/>
            <person name="Van Den Thillart G.E."/>
            <person name="Jansen H."/>
            <person name="Zahm M."/>
            <person name="Klopp C."/>
            <person name="Cedric C."/>
            <person name="Louis A."/>
            <person name="Berthelot C."/>
            <person name="Parey E."/>
            <person name="Roest Crollius H."/>
            <person name="Montfort J."/>
            <person name="Robinson-Rechavi M."/>
            <person name="Bucao C."/>
            <person name="Bouchez O."/>
            <person name="Gislard M."/>
            <person name="Lluch J."/>
            <person name="Milhes M."/>
            <person name="Lampietro C."/>
            <person name="Lopez Roques C."/>
            <person name="Donnadieu C."/>
            <person name="Braasch I."/>
            <person name="Desvignes T."/>
            <person name="Postlethwait J."/>
            <person name="Bobe J."/>
            <person name="Guiguen Y."/>
            <person name="Dirks R."/>
        </authorList>
    </citation>
    <scope>NUCLEOTIDE SEQUENCE</scope>
    <source>
        <strain evidence="1">Tag_6206</strain>
        <tissue evidence="1">Liver</tissue>
    </source>
</reference>
<dbReference type="Proteomes" id="UP001044222">
    <property type="component" value="Chromosome 18"/>
</dbReference>
<gene>
    <name evidence="1" type="ORF">ANANG_G00301450</name>
</gene>